<organism evidence="1">
    <name type="scientific">uncultured Caudovirales phage</name>
    <dbReference type="NCBI Taxonomy" id="2100421"/>
    <lineage>
        <taxon>Viruses</taxon>
        <taxon>Duplodnaviria</taxon>
        <taxon>Heunggongvirae</taxon>
        <taxon>Uroviricota</taxon>
        <taxon>Caudoviricetes</taxon>
        <taxon>Peduoviridae</taxon>
        <taxon>Maltschvirus</taxon>
        <taxon>Maltschvirus maltsch</taxon>
    </lineage>
</organism>
<evidence type="ECO:0000313" key="1">
    <source>
        <dbReference type="EMBL" id="CAB4160619.1"/>
    </source>
</evidence>
<sequence>MYALISPDELVYGYEGNVLGNRVAEVAQETFPVATPLFWTPCSNEVSADWFFWADGEILPVPPVTGTLPRKP</sequence>
<name>A0A6J5NMG4_9CAUD</name>
<accession>A0A6J5NMG4</accession>
<protein>
    <submittedName>
        <fullName evidence="1">Uncharacterized protein</fullName>
    </submittedName>
</protein>
<proteinExistence type="predicted"/>
<dbReference type="EMBL" id="LR796713">
    <property type="protein sequence ID" value="CAB4160619.1"/>
    <property type="molecule type" value="Genomic_DNA"/>
</dbReference>
<gene>
    <name evidence="1" type="ORF">UFOVP732_5</name>
</gene>
<reference evidence="1" key="1">
    <citation type="submission" date="2020-04" db="EMBL/GenBank/DDBJ databases">
        <authorList>
            <person name="Chiriac C."/>
            <person name="Salcher M."/>
            <person name="Ghai R."/>
            <person name="Kavagutti S V."/>
        </authorList>
    </citation>
    <scope>NUCLEOTIDE SEQUENCE</scope>
</reference>